<dbReference type="PANTHER" id="PTHR12844:SF12">
    <property type="entry name" value="CONNECTOR ENHANCER OF KINASE SUPPRESSOR OF RAS 2"/>
    <property type="match status" value="1"/>
</dbReference>
<reference evidence="4 5" key="1">
    <citation type="submission" date="2021-06" db="EMBL/GenBank/DDBJ databases">
        <authorList>
            <person name="Palmer J.M."/>
        </authorList>
    </citation>
    <scope>NUCLEOTIDE SEQUENCE [LARGE SCALE GENOMIC DNA]</scope>
    <source>
        <strain evidence="5">if_2019</strain>
        <tissue evidence="4">Muscle</tissue>
    </source>
</reference>
<evidence type="ECO:0000259" key="3">
    <source>
        <dbReference type="PROSITE" id="PS50003"/>
    </source>
</evidence>
<dbReference type="SUPFAM" id="SSF50729">
    <property type="entry name" value="PH domain-like"/>
    <property type="match status" value="1"/>
</dbReference>
<keyword evidence="2" id="KW-0812">Transmembrane</keyword>
<feature type="domain" description="PH" evidence="3">
    <location>
        <begin position="61"/>
        <end position="139"/>
    </location>
</feature>
<dbReference type="PROSITE" id="PS50003">
    <property type="entry name" value="PH_DOMAIN"/>
    <property type="match status" value="1"/>
</dbReference>
<feature type="compositionally biased region" description="Polar residues" evidence="1">
    <location>
        <begin position="13"/>
        <end position="22"/>
    </location>
</feature>
<feature type="transmembrane region" description="Helical" evidence="2">
    <location>
        <begin position="116"/>
        <end position="136"/>
    </location>
</feature>
<evidence type="ECO:0000313" key="5">
    <source>
        <dbReference type="Proteomes" id="UP001482620"/>
    </source>
</evidence>
<sequence length="139" mass="16123">RGADTLRADTTDRYSGTGSSGAASMRKSFHYTSLRTKTKKRSKGSLTSASRRRISCKDLGHGDCEGWLWKKKDAKGYFTQKWRKYWFILKESCLYWYTNQNVRHYISPDVSFLTNFQALIGLNIFFIAITNPMLFAHKM</sequence>
<feature type="compositionally biased region" description="Basic and acidic residues" evidence="1">
    <location>
        <begin position="1"/>
        <end position="12"/>
    </location>
</feature>
<proteinExistence type="predicted"/>
<dbReference type="PANTHER" id="PTHR12844">
    <property type="entry name" value="CONNECTOR ENCHANCER OF KINASE SUPPRESSOR OF RAS"/>
    <property type="match status" value="1"/>
</dbReference>
<feature type="non-terminal residue" evidence="4">
    <location>
        <position position="1"/>
    </location>
</feature>
<comment type="caution">
    <text evidence="4">The sequence shown here is derived from an EMBL/GenBank/DDBJ whole genome shotgun (WGS) entry which is preliminary data.</text>
</comment>
<evidence type="ECO:0000313" key="4">
    <source>
        <dbReference type="EMBL" id="MEQ2256040.1"/>
    </source>
</evidence>
<keyword evidence="2" id="KW-0472">Membrane</keyword>
<dbReference type="Gene3D" id="2.30.29.30">
    <property type="entry name" value="Pleckstrin-homology domain (PH domain)/Phosphotyrosine-binding domain (PTB)"/>
    <property type="match status" value="1"/>
</dbReference>
<dbReference type="EMBL" id="JAHRIQ010106331">
    <property type="protein sequence ID" value="MEQ2256040.1"/>
    <property type="molecule type" value="Genomic_DNA"/>
</dbReference>
<evidence type="ECO:0000256" key="2">
    <source>
        <dbReference type="SAM" id="Phobius"/>
    </source>
</evidence>
<dbReference type="Pfam" id="PF00169">
    <property type="entry name" value="PH"/>
    <property type="match status" value="1"/>
</dbReference>
<name>A0ABV0VGP9_9TELE</name>
<dbReference type="InterPro" id="IPR011993">
    <property type="entry name" value="PH-like_dom_sf"/>
</dbReference>
<keyword evidence="2" id="KW-1133">Transmembrane helix</keyword>
<dbReference type="InterPro" id="IPR051566">
    <property type="entry name" value="CNKSR"/>
</dbReference>
<feature type="region of interest" description="Disordered" evidence="1">
    <location>
        <begin position="1"/>
        <end position="50"/>
    </location>
</feature>
<dbReference type="InterPro" id="IPR001849">
    <property type="entry name" value="PH_domain"/>
</dbReference>
<evidence type="ECO:0000256" key="1">
    <source>
        <dbReference type="SAM" id="MobiDB-lite"/>
    </source>
</evidence>
<keyword evidence="5" id="KW-1185">Reference proteome</keyword>
<organism evidence="4 5">
    <name type="scientific">Ilyodon furcidens</name>
    <name type="common">goldbreast splitfin</name>
    <dbReference type="NCBI Taxonomy" id="33524"/>
    <lineage>
        <taxon>Eukaryota</taxon>
        <taxon>Metazoa</taxon>
        <taxon>Chordata</taxon>
        <taxon>Craniata</taxon>
        <taxon>Vertebrata</taxon>
        <taxon>Euteleostomi</taxon>
        <taxon>Actinopterygii</taxon>
        <taxon>Neopterygii</taxon>
        <taxon>Teleostei</taxon>
        <taxon>Neoteleostei</taxon>
        <taxon>Acanthomorphata</taxon>
        <taxon>Ovalentaria</taxon>
        <taxon>Atherinomorphae</taxon>
        <taxon>Cyprinodontiformes</taxon>
        <taxon>Goodeidae</taxon>
        <taxon>Ilyodon</taxon>
    </lineage>
</organism>
<protein>
    <recommendedName>
        <fullName evidence="3">PH domain-containing protein</fullName>
    </recommendedName>
</protein>
<gene>
    <name evidence="4" type="ORF">ILYODFUR_020172</name>
</gene>
<accession>A0ABV0VGP9</accession>
<dbReference type="Proteomes" id="UP001482620">
    <property type="component" value="Unassembled WGS sequence"/>
</dbReference>